<dbReference type="AlphaFoldDB" id="A0AAD9T077"/>
<organism evidence="2 3">
    <name type="scientific">Diplocarpon rosae</name>
    <dbReference type="NCBI Taxonomy" id="946125"/>
    <lineage>
        <taxon>Eukaryota</taxon>
        <taxon>Fungi</taxon>
        <taxon>Dikarya</taxon>
        <taxon>Ascomycota</taxon>
        <taxon>Pezizomycotina</taxon>
        <taxon>Leotiomycetes</taxon>
        <taxon>Helotiales</taxon>
        <taxon>Drepanopezizaceae</taxon>
        <taxon>Diplocarpon</taxon>
    </lineage>
</organism>
<evidence type="ECO:0000313" key="3">
    <source>
        <dbReference type="Proteomes" id="UP001285354"/>
    </source>
</evidence>
<feature type="compositionally biased region" description="Basic and acidic residues" evidence="1">
    <location>
        <begin position="339"/>
        <end position="357"/>
    </location>
</feature>
<feature type="compositionally biased region" description="Polar residues" evidence="1">
    <location>
        <begin position="1"/>
        <end position="12"/>
    </location>
</feature>
<keyword evidence="3" id="KW-1185">Reference proteome</keyword>
<gene>
    <name evidence="2" type="ORF">QTJ16_004690</name>
</gene>
<comment type="caution">
    <text evidence="2">The sequence shown here is derived from an EMBL/GenBank/DDBJ whole genome shotgun (WGS) entry which is preliminary data.</text>
</comment>
<sequence>MSTQSKPINTTCAPVHLHTPPDSFTTGPPTQALADEKERGKPSVAVLQVLDAIRCRRRRNRSSLSNSQDYNFAPWQAFQLDAEEYRDLLFQLQGDQELAGYMEDKVRSDYFPLPGRFILRMPGPIHESFCSLIEEEIWSQLQAIGEPSAEFAHQIRKERSTTIKSSNVHCGPHDPDAQFRHRRAKRPGVVVEVSHSQKVRDLPRLADEYIIGSGGDIGVVVAFDIEYKKSKKATVSVWKPAIELEDGERCLISRSSTDKKMFRDENGNAIADDDLRIPLSEFAPQRFWGGLPLLEEIVIPFHKLYAILVAAEEACAVRKENSDDESVTTPCTKWRFRHSTPEEKLETQDENRYRDEEAGLEDG</sequence>
<feature type="region of interest" description="Disordered" evidence="1">
    <location>
        <begin position="339"/>
        <end position="363"/>
    </location>
</feature>
<evidence type="ECO:0000313" key="2">
    <source>
        <dbReference type="EMBL" id="KAK2626428.1"/>
    </source>
</evidence>
<accession>A0AAD9T077</accession>
<proteinExistence type="predicted"/>
<protein>
    <submittedName>
        <fullName evidence="2">Uncharacterized protein</fullName>
    </submittedName>
</protein>
<feature type="region of interest" description="Disordered" evidence="1">
    <location>
        <begin position="1"/>
        <end position="39"/>
    </location>
</feature>
<reference evidence="2" key="1">
    <citation type="submission" date="2023-06" db="EMBL/GenBank/DDBJ databases">
        <title>Draft genome of Marssonina rosae.</title>
        <authorList>
            <person name="Cheng Q."/>
        </authorList>
    </citation>
    <scope>NUCLEOTIDE SEQUENCE</scope>
    <source>
        <strain evidence="2">R4</strain>
    </source>
</reference>
<evidence type="ECO:0000256" key="1">
    <source>
        <dbReference type="SAM" id="MobiDB-lite"/>
    </source>
</evidence>
<name>A0AAD9T077_9HELO</name>
<dbReference type="Proteomes" id="UP001285354">
    <property type="component" value="Unassembled WGS sequence"/>
</dbReference>
<dbReference type="EMBL" id="JAUBYV010000006">
    <property type="protein sequence ID" value="KAK2626428.1"/>
    <property type="molecule type" value="Genomic_DNA"/>
</dbReference>